<name>A0A9X1V8E3_9BACL</name>
<keyword evidence="3" id="KW-1185">Reference proteome</keyword>
<sequence length="176" mass="19804">MKRIHREIIKCQISRHDILKYVNHAFHLKVTDGFGLLETIFSVAITSLILTSSLAVYISCLRFSDQMTTKGFELDDSWVMYHAMANDMHCASSYSYDNSIISISEQGQVMDYQLSPSLMIYRSVNGNGTAIVSTNVENVNYQILPKTGVVVNVYYGQDSPTLNTKYSLVFALGHIN</sequence>
<evidence type="ECO:0000313" key="3">
    <source>
        <dbReference type="Proteomes" id="UP001139263"/>
    </source>
</evidence>
<protein>
    <submittedName>
        <fullName evidence="2">Uncharacterized protein</fullName>
    </submittedName>
</protein>
<evidence type="ECO:0000313" key="2">
    <source>
        <dbReference type="EMBL" id="MCI0183168.1"/>
    </source>
</evidence>
<keyword evidence="1" id="KW-0472">Membrane</keyword>
<dbReference type="Proteomes" id="UP001139263">
    <property type="component" value="Unassembled WGS sequence"/>
</dbReference>
<keyword evidence="1" id="KW-1133">Transmembrane helix</keyword>
<dbReference type="EMBL" id="JALBUF010000003">
    <property type="protein sequence ID" value="MCI0183168.1"/>
    <property type="molecule type" value="Genomic_DNA"/>
</dbReference>
<organism evidence="2 3">
    <name type="scientific">Sulfoacidibacillus ferrooxidans</name>
    <dbReference type="NCBI Taxonomy" id="2005001"/>
    <lineage>
        <taxon>Bacteria</taxon>
        <taxon>Bacillati</taxon>
        <taxon>Bacillota</taxon>
        <taxon>Bacilli</taxon>
        <taxon>Bacillales</taxon>
        <taxon>Alicyclobacillaceae</taxon>
        <taxon>Sulfoacidibacillus</taxon>
    </lineage>
</organism>
<comment type="caution">
    <text evidence="2">The sequence shown here is derived from an EMBL/GenBank/DDBJ whole genome shotgun (WGS) entry which is preliminary data.</text>
</comment>
<keyword evidence="1" id="KW-0812">Transmembrane</keyword>
<proteinExistence type="predicted"/>
<feature type="transmembrane region" description="Helical" evidence="1">
    <location>
        <begin position="40"/>
        <end position="60"/>
    </location>
</feature>
<gene>
    <name evidence="2" type="ORF">MM817_01438</name>
</gene>
<accession>A0A9X1V8E3</accession>
<reference evidence="2" key="1">
    <citation type="submission" date="2022-03" db="EMBL/GenBank/DDBJ databases">
        <title>Draft Genome Sequence of Firmicute Strain S0AB, a Heterotrophic Iron/Sulfur-Oxidizing Extreme Acidophile.</title>
        <authorList>
            <person name="Vergara E."/>
            <person name="Pakostova E."/>
            <person name="Johnson D.B."/>
            <person name="Holmes D.S."/>
        </authorList>
    </citation>
    <scope>NUCLEOTIDE SEQUENCE</scope>
    <source>
        <strain evidence="2">S0AB</strain>
    </source>
</reference>
<evidence type="ECO:0000256" key="1">
    <source>
        <dbReference type="SAM" id="Phobius"/>
    </source>
</evidence>
<dbReference type="AlphaFoldDB" id="A0A9X1V8E3"/>